<dbReference type="InterPro" id="IPR009057">
    <property type="entry name" value="Homeodomain-like_sf"/>
</dbReference>
<keyword evidence="3" id="KW-0804">Transcription</keyword>
<dbReference type="SUPFAM" id="SSF46689">
    <property type="entry name" value="Homeodomain-like"/>
    <property type="match status" value="1"/>
</dbReference>
<evidence type="ECO:0000256" key="2">
    <source>
        <dbReference type="ARBA" id="ARBA00023125"/>
    </source>
</evidence>
<dbReference type="RefSeq" id="WP_382047255.1">
    <property type="nucleotide sequence ID" value="NZ_JBHSKJ010000017.1"/>
</dbReference>
<protein>
    <submittedName>
        <fullName evidence="7">TetR/AcrR family transcriptional regulator</fullName>
    </submittedName>
</protein>
<dbReference type="Pfam" id="PF00440">
    <property type="entry name" value="TetR_N"/>
    <property type="match status" value="1"/>
</dbReference>
<evidence type="ECO:0000256" key="4">
    <source>
        <dbReference type="PROSITE-ProRule" id="PRU00335"/>
    </source>
</evidence>
<reference evidence="8" key="1">
    <citation type="journal article" date="2019" name="Int. J. Syst. Evol. Microbiol.">
        <title>The Global Catalogue of Microorganisms (GCM) 10K type strain sequencing project: providing services to taxonomists for standard genome sequencing and annotation.</title>
        <authorList>
            <consortium name="The Broad Institute Genomics Platform"/>
            <consortium name="The Broad Institute Genome Sequencing Center for Infectious Disease"/>
            <person name="Wu L."/>
            <person name="Ma J."/>
        </authorList>
    </citation>
    <scope>NUCLEOTIDE SEQUENCE [LARGE SCALE GENOMIC DNA]</scope>
    <source>
        <strain evidence="8">CGMCC 4.1641</strain>
    </source>
</reference>
<evidence type="ECO:0000313" key="7">
    <source>
        <dbReference type="EMBL" id="MFC5148243.1"/>
    </source>
</evidence>
<accession>A0ABW0A6L1</accession>
<comment type="caution">
    <text evidence="7">The sequence shown here is derived from an EMBL/GenBank/DDBJ whole genome shotgun (WGS) entry which is preliminary data.</text>
</comment>
<keyword evidence="1" id="KW-0805">Transcription regulation</keyword>
<proteinExistence type="predicted"/>
<name>A0ABW0A6L1_9ACTN</name>
<dbReference type="PROSITE" id="PS50977">
    <property type="entry name" value="HTH_TETR_2"/>
    <property type="match status" value="1"/>
</dbReference>
<dbReference type="EMBL" id="JBHSKJ010000017">
    <property type="protein sequence ID" value="MFC5148243.1"/>
    <property type="molecule type" value="Genomic_DNA"/>
</dbReference>
<gene>
    <name evidence="7" type="ORF">ACFPP6_26590</name>
</gene>
<feature type="domain" description="HTH tetR-type" evidence="6">
    <location>
        <begin position="35"/>
        <end position="95"/>
    </location>
</feature>
<evidence type="ECO:0000256" key="5">
    <source>
        <dbReference type="SAM" id="MobiDB-lite"/>
    </source>
</evidence>
<evidence type="ECO:0000313" key="8">
    <source>
        <dbReference type="Proteomes" id="UP001596222"/>
    </source>
</evidence>
<keyword evidence="2 4" id="KW-0238">DNA-binding</keyword>
<evidence type="ECO:0000256" key="3">
    <source>
        <dbReference type="ARBA" id="ARBA00023163"/>
    </source>
</evidence>
<dbReference type="Gene3D" id="1.10.357.10">
    <property type="entry name" value="Tetracycline Repressor, domain 2"/>
    <property type="match status" value="1"/>
</dbReference>
<feature type="compositionally biased region" description="Low complexity" evidence="5">
    <location>
        <begin position="1"/>
        <end position="26"/>
    </location>
</feature>
<organism evidence="7 8">
    <name type="scientific">Streptomyces aureoversilis</name>
    <dbReference type="NCBI Taxonomy" id="67277"/>
    <lineage>
        <taxon>Bacteria</taxon>
        <taxon>Bacillati</taxon>
        <taxon>Actinomycetota</taxon>
        <taxon>Actinomycetes</taxon>
        <taxon>Kitasatosporales</taxon>
        <taxon>Streptomycetaceae</taxon>
        <taxon>Streptomyces</taxon>
    </lineage>
</organism>
<evidence type="ECO:0000256" key="1">
    <source>
        <dbReference type="ARBA" id="ARBA00023015"/>
    </source>
</evidence>
<feature type="region of interest" description="Disordered" evidence="5">
    <location>
        <begin position="1"/>
        <end position="31"/>
    </location>
</feature>
<dbReference type="InterPro" id="IPR001647">
    <property type="entry name" value="HTH_TetR"/>
</dbReference>
<sequence length="243" mass="26086">MATTDAPDAPGVPAGVPAAAPAPAERLPLRERKKLRTRQALIDTALELFTERGFDGATLDELCDAVEVSKRTFFRNFASKEDVAMAPTQDLWAAFLDDLETRGPGGPGGPGGGETVLAMLQASVFAALERMSDEGWTRRVRLSRRLAAETPSMDAHGLHFCDRTARSAAETLRRRLRIEDPRDDLRLRLALDFLVAACHYAVDTWVSLPGDPGRDALAAELATAFAAIPGALTLKAAPADSAH</sequence>
<dbReference type="Proteomes" id="UP001596222">
    <property type="component" value="Unassembled WGS sequence"/>
</dbReference>
<dbReference type="PANTHER" id="PTHR30055">
    <property type="entry name" value="HTH-TYPE TRANSCRIPTIONAL REGULATOR RUTR"/>
    <property type="match status" value="1"/>
</dbReference>
<dbReference type="InterPro" id="IPR050109">
    <property type="entry name" value="HTH-type_TetR-like_transc_reg"/>
</dbReference>
<dbReference type="PANTHER" id="PTHR30055:SF238">
    <property type="entry name" value="MYCOFACTOCIN BIOSYNTHESIS TRANSCRIPTIONAL REGULATOR MFTR-RELATED"/>
    <property type="match status" value="1"/>
</dbReference>
<evidence type="ECO:0000259" key="6">
    <source>
        <dbReference type="PROSITE" id="PS50977"/>
    </source>
</evidence>
<dbReference type="PRINTS" id="PR00455">
    <property type="entry name" value="HTHTETR"/>
</dbReference>
<keyword evidence="8" id="KW-1185">Reference proteome</keyword>
<feature type="DNA-binding region" description="H-T-H motif" evidence="4">
    <location>
        <begin position="58"/>
        <end position="77"/>
    </location>
</feature>